<dbReference type="GO" id="GO:0005737">
    <property type="term" value="C:cytoplasm"/>
    <property type="evidence" value="ECO:0007669"/>
    <property type="project" value="TreeGrafter"/>
</dbReference>
<dbReference type="SUPFAM" id="SSF48264">
    <property type="entry name" value="Cytochrome P450"/>
    <property type="match status" value="1"/>
</dbReference>
<evidence type="ECO:0000256" key="4">
    <source>
        <dbReference type="ARBA" id="ARBA00023002"/>
    </source>
</evidence>
<dbReference type="Pfam" id="PF00067">
    <property type="entry name" value="p450"/>
    <property type="match status" value="1"/>
</dbReference>
<dbReference type="InterPro" id="IPR001128">
    <property type="entry name" value="Cyt_P450"/>
</dbReference>
<evidence type="ECO:0000313" key="9">
    <source>
        <dbReference type="EMBL" id="CAG5115329.1"/>
    </source>
</evidence>
<dbReference type="GO" id="GO:0016712">
    <property type="term" value="F:oxidoreductase activity, acting on paired donors, with incorporation or reduction of molecular oxygen, reduced flavin or flavoprotein as one donor, and incorporation of one atom of oxygen"/>
    <property type="evidence" value="ECO:0007669"/>
    <property type="project" value="TreeGrafter"/>
</dbReference>
<accession>A0A8S3YDI2</accession>
<comment type="cofactor">
    <cofactor evidence="1 7">
        <name>heme</name>
        <dbReference type="ChEBI" id="CHEBI:30413"/>
    </cofactor>
</comment>
<proteinExistence type="inferred from homology"/>
<comment type="similarity">
    <text evidence="2 8">Belongs to the cytochrome P450 family.</text>
</comment>
<dbReference type="InterPro" id="IPR036396">
    <property type="entry name" value="Cyt_P450_sf"/>
</dbReference>
<dbReference type="PANTHER" id="PTHR24300">
    <property type="entry name" value="CYTOCHROME P450 508A4-RELATED"/>
    <property type="match status" value="1"/>
</dbReference>
<keyword evidence="10" id="KW-1185">Reference proteome</keyword>
<feature type="binding site" description="axial binding residue" evidence="7">
    <location>
        <position position="437"/>
    </location>
    <ligand>
        <name>heme</name>
        <dbReference type="ChEBI" id="CHEBI:30413"/>
    </ligand>
    <ligandPart>
        <name>Fe</name>
        <dbReference type="ChEBI" id="CHEBI:18248"/>
    </ligandPart>
</feature>
<evidence type="ECO:0000313" key="10">
    <source>
        <dbReference type="Proteomes" id="UP000678393"/>
    </source>
</evidence>
<dbReference type="GO" id="GO:0005506">
    <property type="term" value="F:iron ion binding"/>
    <property type="evidence" value="ECO:0007669"/>
    <property type="project" value="InterPro"/>
</dbReference>
<dbReference type="OrthoDB" id="2789670at2759"/>
<dbReference type="AlphaFoldDB" id="A0A8S3YDI2"/>
<dbReference type="GO" id="GO:0006805">
    <property type="term" value="P:xenobiotic metabolic process"/>
    <property type="evidence" value="ECO:0007669"/>
    <property type="project" value="TreeGrafter"/>
</dbReference>
<evidence type="ECO:0000256" key="8">
    <source>
        <dbReference type="RuleBase" id="RU000461"/>
    </source>
</evidence>
<evidence type="ECO:0008006" key="11">
    <source>
        <dbReference type="Google" id="ProtNLM"/>
    </source>
</evidence>
<dbReference type="PRINTS" id="PR00463">
    <property type="entry name" value="EP450I"/>
</dbReference>
<evidence type="ECO:0000256" key="6">
    <source>
        <dbReference type="ARBA" id="ARBA00023033"/>
    </source>
</evidence>
<keyword evidence="7 8" id="KW-0349">Heme</keyword>
<dbReference type="InterPro" id="IPR050182">
    <property type="entry name" value="Cytochrome_P450_fam2"/>
</dbReference>
<evidence type="ECO:0000256" key="7">
    <source>
        <dbReference type="PIRSR" id="PIRSR602401-1"/>
    </source>
</evidence>
<gene>
    <name evidence="9" type="ORF">CUNI_LOCUS887</name>
</gene>
<evidence type="ECO:0000256" key="1">
    <source>
        <dbReference type="ARBA" id="ARBA00001971"/>
    </source>
</evidence>
<organism evidence="9 10">
    <name type="scientific">Candidula unifasciata</name>
    <dbReference type="NCBI Taxonomy" id="100452"/>
    <lineage>
        <taxon>Eukaryota</taxon>
        <taxon>Metazoa</taxon>
        <taxon>Spiralia</taxon>
        <taxon>Lophotrochozoa</taxon>
        <taxon>Mollusca</taxon>
        <taxon>Gastropoda</taxon>
        <taxon>Heterobranchia</taxon>
        <taxon>Euthyneura</taxon>
        <taxon>Panpulmonata</taxon>
        <taxon>Eupulmonata</taxon>
        <taxon>Stylommatophora</taxon>
        <taxon>Helicina</taxon>
        <taxon>Helicoidea</taxon>
        <taxon>Geomitridae</taxon>
        <taxon>Candidula</taxon>
    </lineage>
</organism>
<comment type="caution">
    <text evidence="9">The sequence shown here is derived from an EMBL/GenBank/DDBJ whole genome shotgun (WGS) entry which is preliminary data.</text>
</comment>
<dbReference type="PROSITE" id="PS00086">
    <property type="entry name" value="CYTOCHROME_P450"/>
    <property type="match status" value="1"/>
</dbReference>
<evidence type="ECO:0000256" key="2">
    <source>
        <dbReference type="ARBA" id="ARBA00010617"/>
    </source>
</evidence>
<keyword evidence="6 8" id="KW-0503">Monooxygenase</keyword>
<dbReference type="EMBL" id="CAJHNH020000105">
    <property type="protein sequence ID" value="CAG5115329.1"/>
    <property type="molecule type" value="Genomic_DNA"/>
</dbReference>
<protein>
    <recommendedName>
        <fullName evidence="11">Cytochrome P450</fullName>
    </recommendedName>
</protein>
<dbReference type="InterPro" id="IPR017972">
    <property type="entry name" value="Cyt_P450_CS"/>
</dbReference>
<dbReference type="GO" id="GO:0020037">
    <property type="term" value="F:heme binding"/>
    <property type="evidence" value="ECO:0007669"/>
    <property type="project" value="InterPro"/>
</dbReference>
<dbReference type="InterPro" id="IPR002401">
    <property type="entry name" value="Cyt_P450_E_grp-I"/>
</dbReference>
<sequence>MDLTTILIASAILLLLYVFLRKPDPRLPPFPSRPLPLLGNILSLEPDFRPQFWKLREKFGDIFSLYMGGTLVVVLNGYDVIKEALVKKADVFSDRPSFFGDLATGLPGKGVIFSSGALWKEQRSVSLSILRAFGMGKNLLAEKIQEEVDYFIQYLSSLKEKPADIRIMTNVSTSNIICSILIGHRFEYDDKHFQSMMHKLAVLATDQNFTALVQFLSWLQYIPGDFFKAKKITASARDIIEMLALILNQKKRNVQDSSDVGNLIDAYITERQKKLDAGVSTTLDDQNLLKIMFDLFGAGTETTSTTIYWCILYILHSPEVQKKIYREIKDNIGTDRTPTIQDKVHLIYLNAVIMETQRLASIVALSVAHACSEEVTLRGYTIPKGTLILPNLDSVLHDKATWGEDAMSFRPERFIDNDGKLKNPEQFIPFSIGRRACLGESLAKMELFLFLANMFQRFEFLPASPGRLPPTDYKVAVVMTPKHYEVRAVERK</sequence>
<dbReference type="PANTHER" id="PTHR24300:SF375">
    <property type="entry name" value="CYTOCHROME P450 FAMILY"/>
    <property type="match status" value="1"/>
</dbReference>
<dbReference type="PRINTS" id="PR00385">
    <property type="entry name" value="P450"/>
</dbReference>
<dbReference type="FunFam" id="1.10.630.10:FF:000036">
    <property type="entry name" value="CYtochrome P450 family"/>
    <property type="match status" value="1"/>
</dbReference>
<name>A0A8S3YDI2_9EUPU</name>
<reference evidence="9" key="1">
    <citation type="submission" date="2021-04" db="EMBL/GenBank/DDBJ databases">
        <authorList>
            <consortium name="Molecular Ecology Group"/>
        </authorList>
    </citation>
    <scope>NUCLEOTIDE SEQUENCE</scope>
</reference>
<evidence type="ECO:0000256" key="3">
    <source>
        <dbReference type="ARBA" id="ARBA00022723"/>
    </source>
</evidence>
<keyword evidence="4 8" id="KW-0560">Oxidoreductase</keyword>
<evidence type="ECO:0000256" key="5">
    <source>
        <dbReference type="ARBA" id="ARBA00023004"/>
    </source>
</evidence>
<dbReference type="Proteomes" id="UP000678393">
    <property type="component" value="Unassembled WGS sequence"/>
</dbReference>
<keyword evidence="5 7" id="KW-0408">Iron</keyword>
<dbReference type="Gene3D" id="1.10.630.10">
    <property type="entry name" value="Cytochrome P450"/>
    <property type="match status" value="1"/>
</dbReference>
<keyword evidence="3 7" id="KW-0479">Metal-binding</keyword>
<dbReference type="GO" id="GO:0006082">
    <property type="term" value="P:organic acid metabolic process"/>
    <property type="evidence" value="ECO:0007669"/>
    <property type="project" value="TreeGrafter"/>
</dbReference>